<dbReference type="EMBL" id="CP079105">
    <property type="protein sequence ID" value="QXQ13863.1"/>
    <property type="molecule type" value="Genomic_DNA"/>
</dbReference>
<organism evidence="1 2">
    <name type="scientific">Skermania pinensis</name>
    <dbReference type="NCBI Taxonomy" id="39122"/>
    <lineage>
        <taxon>Bacteria</taxon>
        <taxon>Bacillati</taxon>
        <taxon>Actinomycetota</taxon>
        <taxon>Actinomycetes</taxon>
        <taxon>Mycobacteriales</taxon>
        <taxon>Gordoniaceae</taxon>
        <taxon>Skermania</taxon>
    </lineage>
</organism>
<dbReference type="Pfam" id="PF09609">
    <property type="entry name" value="Cas_GSU0054"/>
    <property type="match status" value="2"/>
</dbReference>
<dbReference type="Proteomes" id="UP000887023">
    <property type="component" value="Chromosome"/>
</dbReference>
<reference evidence="1" key="1">
    <citation type="submission" date="2021-07" db="EMBL/GenBank/DDBJ databases">
        <title>Candidatus Kaistella beijingensis sp. nov. isolated from a municipal wastewater treatment plant is involved in sludge foaming.</title>
        <authorList>
            <person name="Song Y."/>
            <person name="Liu S.-J."/>
        </authorList>
    </citation>
    <scope>NUCLEOTIDE SEQUENCE</scope>
    <source>
        <strain evidence="1">DSM 43998</strain>
    </source>
</reference>
<protein>
    <submittedName>
        <fullName evidence="1">Type I-U CRISPR-associated protein Cas5/Cas6</fullName>
    </submittedName>
</protein>
<sequence length="567" mass="61084">MGGRYRASDFEDRAAPEWPPHPARLFYAAVAAVHGAGGDPAEIELLEWWESLAPPTIQCSDLADSAGVRPARAVDHYVRGNYARSWTTDLHGQWDKLLERAAKLDQLSREQVPEKRIRSAQRDLDKAWDKLRADTARATAAGTGTTAAVLDSVLEVLPDNRDRQARQFPSVTPDDPVIRYGWDAPVDPQRVVELDGILGRIARLGHSASLVTCRVVPEAVQPVWIPGSDGSEGRTFRTVTRGVHEALVEEYARHGGVLDRNMPAVMTDYRRAGRPAPVTATATGVGAGEWIVLPLPSRVGIPPTRVVDVARAVRSALMSYADEPVGSFLSGHRDRAVPDERTGPATEPHLSVLSLPDVSHVHSSGQIRAVALALPLDAADADVAQTLAALRAWGDTGYRLLLPGGSAYTLEPAVRDRAGADPTVGRVASRSFWARTAQAWSSVTPVALDRHPKVNRRADFDTQNAALFPLVSTLCLRAGLPAPIEISASSVPVWPSVPPVAGGPGVGRPGRPVSPQYRVGHDPRRRRYTVHLSIRFAEPVTGPLVLGAGRYFGYGLMLPTPGVAADR</sequence>
<dbReference type="NCBIfam" id="TIGR02165">
    <property type="entry name" value="cas5_6_GSU0054"/>
    <property type="match status" value="1"/>
</dbReference>
<keyword evidence="2" id="KW-1185">Reference proteome</keyword>
<gene>
    <name evidence="1" type="primary">cas5u6u</name>
    <name evidence="1" type="ORF">KV203_19165</name>
</gene>
<name>A0ABX8S7N5_9ACTN</name>
<dbReference type="InterPro" id="IPR019089">
    <property type="entry name" value="Cas_GSU0054"/>
</dbReference>
<accession>A0ABX8S7N5</accession>
<evidence type="ECO:0000313" key="2">
    <source>
        <dbReference type="Proteomes" id="UP000887023"/>
    </source>
</evidence>
<evidence type="ECO:0000313" key="1">
    <source>
        <dbReference type="EMBL" id="QXQ13863.1"/>
    </source>
</evidence>
<proteinExistence type="predicted"/>
<dbReference type="RefSeq" id="WP_169797537.1">
    <property type="nucleotide sequence ID" value="NZ_CP079105.1"/>
</dbReference>